<dbReference type="AlphaFoldDB" id="A0A150WMV5"/>
<protein>
    <submittedName>
        <fullName evidence="1">Uncharacterized protein</fullName>
    </submittedName>
</protein>
<dbReference type="Proteomes" id="UP000075320">
    <property type="component" value="Unassembled WGS sequence"/>
</dbReference>
<organism evidence="1 2">
    <name type="scientific">Bdellovibrio bacteriovorus</name>
    <dbReference type="NCBI Taxonomy" id="959"/>
    <lineage>
        <taxon>Bacteria</taxon>
        <taxon>Pseudomonadati</taxon>
        <taxon>Bdellovibrionota</taxon>
        <taxon>Bdellovibrionia</taxon>
        <taxon>Bdellovibrionales</taxon>
        <taxon>Pseudobdellovibrionaceae</taxon>
        <taxon>Bdellovibrio</taxon>
    </lineage>
</organism>
<evidence type="ECO:0000313" key="1">
    <source>
        <dbReference type="EMBL" id="KYG65637.1"/>
    </source>
</evidence>
<gene>
    <name evidence="1" type="ORF">AZI86_00735</name>
</gene>
<sequence length="130" mass="14873">MKLFSVILAISFVTVSSWAEIPVRSERSLRVQFDSYMELLKKEIQFNKDKDKKKRFSLLDQALNQMKILRQEIGMTDSPDAAHMDQVIAALNSLPSQKQFKRKNCDSYQATLAAEPSHELAADFMNSLCN</sequence>
<reference evidence="1 2" key="1">
    <citation type="submission" date="2016-03" db="EMBL/GenBank/DDBJ databases">
        <authorList>
            <person name="Ploux O."/>
        </authorList>
    </citation>
    <scope>NUCLEOTIDE SEQUENCE [LARGE SCALE GENOMIC DNA]</scope>
    <source>
        <strain evidence="1 2">R0</strain>
    </source>
</reference>
<evidence type="ECO:0000313" key="2">
    <source>
        <dbReference type="Proteomes" id="UP000075320"/>
    </source>
</evidence>
<proteinExistence type="predicted"/>
<name>A0A150WMV5_BDEBC</name>
<accession>A0A150WMV5</accession>
<dbReference type="RefSeq" id="WP_061833181.1">
    <property type="nucleotide sequence ID" value="NZ_LUKE01000001.1"/>
</dbReference>
<dbReference type="EMBL" id="LUKE01000001">
    <property type="protein sequence ID" value="KYG65637.1"/>
    <property type="molecule type" value="Genomic_DNA"/>
</dbReference>
<keyword evidence="2" id="KW-1185">Reference proteome</keyword>
<comment type="caution">
    <text evidence="1">The sequence shown here is derived from an EMBL/GenBank/DDBJ whole genome shotgun (WGS) entry which is preliminary data.</text>
</comment>